<protein>
    <submittedName>
        <fullName evidence="1">Uncharacterized protein</fullName>
    </submittedName>
</protein>
<reference evidence="1" key="1">
    <citation type="submission" date="2013-07" db="EMBL/GenBank/DDBJ databases">
        <title>The genome of an arbuscular mycorrhizal fungus provides insights into the evolution of the oldest plant symbiosis.</title>
        <authorList>
            <consortium name="DOE Joint Genome Institute"/>
            <person name="Tisserant E."/>
            <person name="Malbreil M."/>
            <person name="Kuo A."/>
            <person name="Kohler A."/>
            <person name="Symeonidi A."/>
            <person name="Balestrini R."/>
            <person name="Charron P."/>
            <person name="Duensing N."/>
            <person name="Frei-dit-Frey N."/>
            <person name="Gianinazzi-Pearson V."/>
            <person name="Gilbert B."/>
            <person name="Handa Y."/>
            <person name="Hijri M."/>
            <person name="Kaul R."/>
            <person name="Kawaguchi M."/>
            <person name="Krajinski F."/>
            <person name="Lammers P."/>
            <person name="Lapierre D."/>
            <person name="Masclaux F.G."/>
            <person name="Murat C."/>
            <person name="Morin E."/>
            <person name="Ndikumana S."/>
            <person name="Pagni M."/>
            <person name="Petitpierre D."/>
            <person name="Requena N."/>
            <person name="Rosikiewicz P."/>
            <person name="Riley R."/>
            <person name="Saito K."/>
            <person name="San Clemente H."/>
            <person name="Shapiro H."/>
            <person name="van Tuinen D."/>
            <person name="Becard G."/>
            <person name="Bonfante P."/>
            <person name="Paszkowski U."/>
            <person name="Shachar-Hill Y."/>
            <person name="Young J.P."/>
            <person name="Sanders I.R."/>
            <person name="Henrissat B."/>
            <person name="Rensing S.A."/>
            <person name="Grigoriev I.V."/>
            <person name="Corradi N."/>
            <person name="Roux C."/>
            <person name="Martin F."/>
        </authorList>
    </citation>
    <scope>NUCLEOTIDE SEQUENCE</scope>
    <source>
        <strain evidence="1">DAOM 197198</strain>
    </source>
</reference>
<dbReference type="AlphaFoldDB" id="U9U3D0"/>
<organism evidence="1">
    <name type="scientific">Rhizophagus irregularis (strain DAOM 181602 / DAOM 197198 / MUCL 43194)</name>
    <name type="common">Arbuscular mycorrhizal fungus</name>
    <name type="synonym">Glomus intraradices</name>
    <dbReference type="NCBI Taxonomy" id="747089"/>
    <lineage>
        <taxon>Eukaryota</taxon>
        <taxon>Fungi</taxon>
        <taxon>Fungi incertae sedis</taxon>
        <taxon>Mucoromycota</taxon>
        <taxon>Glomeromycotina</taxon>
        <taxon>Glomeromycetes</taxon>
        <taxon>Glomerales</taxon>
        <taxon>Glomeraceae</taxon>
        <taxon>Rhizophagus</taxon>
    </lineage>
</organism>
<accession>U9U3D0</accession>
<evidence type="ECO:0000313" key="1">
    <source>
        <dbReference type="EMBL" id="ESA13068.1"/>
    </source>
</evidence>
<sequence length="51" mass="6127">MLSNIENVLDRGERNCEDYYYCCCDDYYHWTVDNCDGDYGRAQKVYTKVII</sequence>
<proteinExistence type="predicted"/>
<dbReference type="EMBL" id="KI284263">
    <property type="protein sequence ID" value="ESA13068.1"/>
    <property type="molecule type" value="Genomic_DNA"/>
</dbReference>
<gene>
    <name evidence="1" type="ORF">GLOINDRAFT_26425</name>
</gene>
<dbReference type="HOGENOM" id="CLU_3107546_0_0_1"/>
<name>U9U3D0_RHIID</name>